<accession>A0A5R9G4D2</accession>
<reference evidence="1 2" key="1">
    <citation type="submission" date="2019-05" db="EMBL/GenBank/DDBJ databases">
        <authorList>
            <person name="Narsing Rao M.P."/>
            <person name="Li W.J."/>
        </authorList>
    </citation>
    <scope>NUCLEOTIDE SEQUENCE [LARGE SCALE GENOMIC DNA]</scope>
    <source>
        <strain evidence="1 2">SYSU_K30003</strain>
    </source>
</reference>
<comment type="caution">
    <text evidence="1">The sequence shown here is derived from an EMBL/GenBank/DDBJ whole genome shotgun (WGS) entry which is preliminary data.</text>
</comment>
<organism evidence="1 2">
    <name type="scientific">Paenibacillus antri</name>
    <dbReference type="NCBI Taxonomy" id="2582848"/>
    <lineage>
        <taxon>Bacteria</taxon>
        <taxon>Bacillati</taxon>
        <taxon>Bacillota</taxon>
        <taxon>Bacilli</taxon>
        <taxon>Bacillales</taxon>
        <taxon>Paenibacillaceae</taxon>
        <taxon>Paenibacillus</taxon>
    </lineage>
</organism>
<proteinExistence type="predicted"/>
<dbReference type="Proteomes" id="UP000309676">
    <property type="component" value="Unassembled WGS sequence"/>
</dbReference>
<evidence type="ECO:0000313" key="1">
    <source>
        <dbReference type="EMBL" id="TLS49196.1"/>
    </source>
</evidence>
<sequence>MARNRRLITDQDLQEAMERETPIRVFRDDAIVDSGGILTRFDDSLVVLQAGVGDVSYHRRDESEFYEMPSR</sequence>
<protein>
    <submittedName>
        <fullName evidence="1">Uncharacterized protein</fullName>
    </submittedName>
</protein>
<dbReference type="EMBL" id="VCIW01000023">
    <property type="protein sequence ID" value="TLS49196.1"/>
    <property type="molecule type" value="Genomic_DNA"/>
</dbReference>
<dbReference type="AlphaFoldDB" id="A0A5R9G4D2"/>
<evidence type="ECO:0000313" key="2">
    <source>
        <dbReference type="Proteomes" id="UP000309676"/>
    </source>
</evidence>
<keyword evidence="2" id="KW-1185">Reference proteome</keyword>
<name>A0A5R9G4D2_9BACL</name>
<gene>
    <name evidence="1" type="ORF">FE782_26565</name>
</gene>
<dbReference type="RefSeq" id="WP_138197394.1">
    <property type="nucleotide sequence ID" value="NZ_VCIW01000023.1"/>
</dbReference>
<dbReference type="OrthoDB" id="2638183at2"/>